<feature type="compositionally biased region" description="Polar residues" evidence="6">
    <location>
        <begin position="1591"/>
        <end position="1601"/>
    </location>
</feature>
<dbReference type="Pfam" id="PF00698">
    <property type="entry name" value="Acyl_transf_1"/>
    <property type="match status" value="1"/>
</dbReference>
<evidence type="ECO:0000256" key="4">
    <source>
        <dbReference type="ARBA" id="ARBA00022679"/>
    </source>
</evidence>
<evidence type="ECO:0000256" key="1">
    <source>
        <dbReference type="ARBA" id="ARBA00005194"/>
    </source>
</evidence>
<evidence type="ECO:0000256" key="3">
    <source>
        <dbReference type="ARBA" id="ARBA00022553"/>
    </source>
</evidence>
<dbReference type="InterPro" id="IPR014031">
    <property type="entry name" value="Ketoacyl_synth_C"/>
</dbReference>
<dbReference type="GO" id="GO:0006633">
    <property type="term" value="P:fatty acid biosynthetic process"/>
    <property type="evidence" value="ECO:0007669"/>
    <property type="project" value="UniProtKB-UniPathway"/>
</dbReference>
<dbReference type="SMART" id="SM00827">
    <property type="entry name" value="PKS_AT"/>
    <property type="match status" value="1"/>
</dbReference>
<feature type="domain" description="Carrier" evidence="7">
    <location>
        <begin position="521"/>
        <end position="596"/>
    </location>
</feature>
<dbReference type="PANTHER" id="PTHR43775:SF51">
    <property type="entry name" value="INACTIVE PHENOLPHTHIOCEROL SYNTHESIS POLYKETIDE SYNTHASE TYPE I PKS1-RELATED"/>
    <property type="match status" value="1"/>
</dbReference>
<evidence type="ECO:0000256" key="5">
    <source>
        <dbReference type="ARBA" id="ARBA00022898"/>
    </source>
</evidence>
<keyword evidence="5" id="KW-0663">Pyridoxal phosphate</keyword>
<gene>
    <name evidence="9" type="ORF">SAMN04487963_2869</name>
</gene>
<dbReference type="PROSITE" id="PS00012">
    <property type="entry name" value="PHOSPHOPANTETHEINE"/>
    <property type="match status" value="1"/>
</dbReference>
<dbReference type="InterPro" id="IPR009081">
    <property type="entry name" value="PP-bd_ACP"/>
</dbReference>
<dbReference type="Gene3D" id="3.90.1150.10">
    <property type="entry name" value="Aspartate Aminotransferase, domain 1"/>
    <property type="match status" value="1"/>
</dbReference>
<protein>
    <submittedName>
        <fullName evidence="9">Amino acid adenylation domain-containing protein</fullName>
    </submittedName>
</protein>
<dbReference type="GO" id="GO:0030170">
    <property type="term" value="F:pyridoxal phosphate binding"/>
    <property type="evidence" value="ECO:0007669"/>
    <property type="project" value="InterPro"/>
</dbReference>
<feature type="region of interest" description="Disordered" evidence="6">
    <location>
        <begin position="2151"/>
        <end position="2178"/>
    </location>
</feature>
<dbReference type="CDD" id="cd00833">
    <property type="entry name" value="PKS"/>
    <property type="match status" value="1"/>
</dbReference>
<dbReference type="InterPro" id="IPR000873">
    <property type="entry name" value="AMP-dep_synth/lig_dom"/>
</dbReference>
<keyword evidence="2" id="KW-0596">Phosphopantetheine</keyword>
<dbReference type="InterPro" id="IPR036736">
    <property type="entry name" value="ACP-like_sf"/>
</dbReference>
<dbReference type="STRING" id="488535.SAMN04487963_2869"/>
<dbReference type="GO" id="GO:0004312">
    <property type="term" value="F:fatty acid synthase activity"/>
    <property type="evidence" value="ECO:0007669"/>
    <property type="project" value="TreeGrafter"/>
</dbReference>
<dbReference type="InterPro" id="IPR015422">
    <property type="entry name" value="PyrdxlP-dep_Trfase_small"/>
</dbReference>
<dbReference type="Pfam" id="PF00501">
    <property type="entry name" value="AMP-binding"/>
    <property type="match status" value="1"/>
</dbReference>
<dbReference type="PROSITE" id="PS00455">
    <property type="entry name" value="AMP_BINDING"/>
    <property type="match status" value="1"/>
</dbReference>
<dbReference type="InterPro" id="IPR001227">
    <property type="entry name" value="Ac_transferase_dom_sf"/>
</dbReference>
<dbReference type="PROSITE" id="PS00606">
    <property type="entry name" value="KS3_1"/>
    <property type="match status" value="1"/>
</dbReference>
<feature type="compositionally biased region" description="Low complexity" evidence="6">
    <location>
        <begin position="1602"/>
        <end position="1615"/>
    </location>
</feature>
<dbReference type="InterPro" id="IPR020845">
    <property type="entry name" value="AMP-binding_CS"/>
</dbReference>
<dbReference type="EMBL" id="FOUE01000004">
    <property type="protein sequence ID" value="SFM53927.1"/>
    <property type="molecule type" value="Genomic_DNA"/>
</dbReference>
<dbReference type="Gene3D" id="3.40.47.10">
    <property type="match status" value="1"/>
</dbReference>
<dbReference type="RefSeq" id="WP_175481932.1">
    <property type="nucleotide sequence ID" value="NZ_FOUE01000004.1"/>
</dbReference>
<dbReference type="InterPro" id="IPR042099">
    <property type="entry name" value="ANL_N_sf"/>
</dbReference>
<dbReference type="InterPro" id="IPR045851">
    <property type="entry name" value="AMP-bd_C_sf"/>
</dbReference>
<dbReference type="GO" id="GO:0031177">
    <property type="term" value="F:phosphopantetheine binding"/>
    <property type="evidence" value="ECO:0007669"/>
    <property type="project" value="InterPro"/>
</dbReference>
<feature type="region of interest" description="Disordered" evidence="6">
    <location>
        <begin position="1664"/>
        <end position="1690"/>
    </location>
</feature>
<feature type="compositionally biased region" description="Polar residues" evidence="6">
    <location>
        <begin position="1677"/>
        <end position="1688"/>
    </location>
</feature>
<keyword evidence="3" id="KW-0597">Phosphoprotein</keyword>
<accession>A0A1I4RNV2</accession>
<dbReference type="SUPFAM" id="SSF47336">
    <property type="entry name" value="ACP-like"/>
    <property type="match status" value="2"/>
</dbReference>
<comment type="pathway">
    <text evidence="1">Lipid metabolism; fatty acid biosynthesis.</text>
</comment>
<dbReference type="InterPro" id="IPR020806">
    <property type="entry name" value="PKS_PP-bd"/>
</dbReference>
<dbReference type="Pfam" id="PF00109">
    <property type="entry name" value="ketoacyl-synt"/>
    <property type="match status" value="1"/>
</dbReference>
<dbReference type="InterPro" id="IPR025110">
    <property type="entry name" value="AMP-bd_C"/>
</dbReference>
<dbReference type="Gene3D" id="3.40.366.10">
    <property type="entry name" value="Malonyl-Coenzyme A Acyl Carrier Protein, domain 2"/>
    <property type="match status" value="1"/>
</dbReference>
<dbReference type="InterPro" id="IPR014043">
    <property type="entry name" value="Acyl_transferase_dom"/>
</dbReference>
<dbReference type="Pfam" id="PF16197">
    <property type="entry name" value="KAsynt_C_assoc"/>
    <property type="match status" value="1"/>
</dbReference>
<dbReference type="PANTHER" id="PTHR43775">
    <property type="entry name" value="FATTY ACID SYNTHASE"/>
    <property type="match status" value="1"/>
</dbReference>
<reference evidence="10" key="1">
    <citation type="submission" date="2016-10" db="EMBL/GenBank/DDBJ databases">
        <authorList>
            <person name="Varghese N."/>
            <person name="Submissions S."/>
        </authorList>
    </citation>
    <scope>NUCLEOTIDE SEQUENCE [LARGE SCALE GENOMIC DNA]</scope>
    <source>
        <strain evidence="10">CGMCC 1.7061</strain>
    </source>
</reference>
<dbReference type="InterPro" id="IPR016035">
    <property type="entry name" value="Acyl_Trfase/lysoPLipase"/>
</dbReference>
<dbReference type="SMART" id="SM00823">
    <property type="entry name" value="PKS_PP"/>
    <property type="match status" value="2"/>
</dbReference>
<evidence type="ECO:0000313" key="9">
    <source>
        <dbReference type="EMBL" id="SFM53927.1"/>
    </source>
</evidence>
<dbReference type="Pfam" id="PF00202">
    <property type="entry name" value="Aminotran_3"/>
    <property type="match status" value="1"/>
</dbReference>
<dbReference type="InterPro" id="IPR020841">
    <property type="entry name" value="PKS_Beta-ketoAc_synthase_dom"/>
</dbReference>
<feature type="domain" description="Ketosynthase family 3 (KS3)" evidence="8">
    <location>
        <begin position="616"/>
        <end position="1033"/>
    </location>
</feature>
<dbReference type="InterPro" id="IPR010071">
    <property type="entry name" value="AA_adenyl_dom"/>
</dbReference>
<dbReference type="Pfam" id="PF02801">
    <property type="entry name" value="Ketoacyl-synt_C"/>
    <property type="match status" value="1"/>
</dbReference>
<dbReference type="InterPro" id="IPR018201">
    <property type="entry name" value="Ketoacyl_synth_AS"/>
</dbReference>
<dbReference type="InterPro" id="IPR032821">
    <property type="entry name" value="PKS_assoc"/>
</dbReference>
<proteinExistence type="predicted"/>
<dbReference type="Gene3D" id="3.40.640.10">
    <property type="entry name" value="Type I PLP-dependent aspartate aminotransferase-like (Major domain)"/>
    <property type="match status" value="1"/>
</dbReference>
<dbReference type="Proteomes" id="UP000198519">
    <property type="component" value="Unassembled WGS sequence"/>
</dbReference>
<dbReference type="InterPro" id="IPR050091">
    <property type="entry name" value="PKS_NRPS_Biosynth_Enz"/>
</dbReference>
<dbReference type="GO" id="GO:0004315">
    <property type="term" value="F:3-oxoacyl-[acyl-carrier-protein] synthase activity"/>
    <property type="evidence" value="ECO:0007669"/>
    <property type="project" value="InterPro"/>
</dbReference>
<dbReference type="InterPro" id="IPR015421">
    <property type="entry name" value="PyrdxlP-dep_Trfase_major"/>
</dbReference>
<organism evidence="9 10">
    <name type="scientific">Marinobacter zhejiangensis</name>
    <dbReference type="NCBI Taxonomy" id="488535"/>
    <lineage>
        <taxon>Bacteria</taxon>
        <taxon>Pseudomonadati</taxon>
        <taxon>Pseudomonadota</taxon>
        <taxon>Gammaproteobacteria</taxon>
        <taxon>Pseudomonadales</taxon>
        <taxon>Marinobacteraceae</taxon>
        <taxon>Marinobacter</taxon>
    </lineage>
</organism>
<dbReference type="InterPro" id="IPR014030">
    <property type="entry name" value="Ketoacyl_synth_N"/>
</dbReference>
<dbReference type="SUPFAM" id="SSF55048">
    <property type="entry name" value="Probable ACP-binding domain of malonyl-CoA ACP transacylase"/>
    <property type="match status" value="1"/>
</dbReference>
<dbReference type="Gene3D" id="1.10.1200.10">
    <property type="entry name" value="ACP-like"/>
    <property type="match status" value="2"/>
</dbReference>
<dbReference type="SUPFAM" id="SSF53383">
    <property type="entry name" value="PLP-dependent transferases"/>
    <property type="match status" value="1"/>
</dbReference>
<dbReference type="InterPro" id="IPR005814">
    <property type="entry name" value="Aminotrans_3"/>
</dbReference>
<dbReference type="Gene3D" id="3.30.70.3290">
    <property type="match status" value="1"/>
</dbReference>
<dbReference type="UniPathway" id="UPA00094"/>
<dbReference type="SUPFAM" id="SSF52151">
    <property type="entry name" value="FabD/lysophospholipase-like"/>
    <property type="match status" value="1"/>
</dbReference>
<feature type="region of interest" description="Disordered" evidence="6">
    <location>
        <begin position="1589"/>
        <end position="1629"/>
    </location>
</feature>
<evidence type="ECO:0000259" key="8">
    <source>
        <dbReference type="PROSITE" id="PS52004"/>
    </source>
</evidence>
<dbReference type="InterPro" id="IPR016036">
    <property type="entry name" value="Malonyl_transacylase_ACP-bd"/>
</dbReference>
<name>A0A1I4RNV2_9GAMM</name>
<keyword evidence="10" id="KW-1185">Reference proteome</keyword>
<keyword evidence="4" id="KW-0808">Transferase</keyword>
<dbReference type="Gene3D" id="3.40.50.12780">
    <property type="entry name" value="N-terminal domain of ligase-like"/>
    <property type="match status" value="1"/>
</dbReference>
<evidence type="ECO:0000313" key="10">
    <source>
        <dbReference type="Proteomes" id="UP000198519"/>
    </source>
</evidence>
<sequence>MSASKSCPEFTGFLSLFDRAALTFSDSPALWTQGELITYATLDNNARLIQAQIAELGTDPGVPIAIHAHDRALAIAAMIAILRHGSPYLPLDPIYPSERLSYMVSHAKAELTVSDNDAFLSPIGAHLDLRTLVPGNTPPNHTGTNQQRTRPITADTDAYVIYTSGSTGTPKGVLMNHGTLDNLIHWQNKRYQEGVRLRTLQFSALSFDVSFQEIFSTLTQGGTLYLIDNELKQDFRQLLEFIEAHAIERIFLPYIALLQLVMWANRLERYPTTLKEVITAGEQLVVSNELRVAFNAMKGVTLFNQYGPCETHVVSEFQLDWPADRWPTLPPIGAAIDQAQLLVLDEQMHAVKGNDVGELYIAGPVLAHGYINSPEQTEQRFITLSGGSEKRAYRTGDLASFDDHGQLLYHGRIDNQVKINGYRVELSEVEAQLLDTGLVGEAAAAVQEQGGVKRLVAFVTTKASSSDLDVALKDALKAAVPGYMIPTRFFRVAHLSKTPSGKIDRKSMLEALSKEPGHQEVASEDLSLTLFGIIQKELDHPGLSTEDSLQDQGMDSLAANRIAAAFYSQARVSIPVYSLFQYRTLAQFLDYATSRQALPSAKPSQGGTEGNLTSRTKDVAIIGMSLRVPGADSLEAFWQNLLDGKESVTFFEPTDTQAGTVNARGVLDGDPFGFDAGFFGISPIEAEFIDPQQRLLLELAWHALENAGYDPEQFAGKIGVYCGVGNNTYYLNNVLKNAEKLEDYGPLQAMVANEKDYAATRLAHKLNLVGPALSIHTACSTSLVAVAEAVEAIRQGKCDIAIAGGASLTFPQQQPHTHQEGSIYTRDGHTRPFDKNSSGTVFSDGGGVVVLKRLDNALTDQDYVYATICGAAINNDGAEKGSFSGPSVQGQKSVILAAIRDAGINADRVGYVEAHGTATPIGDPIEVSALTEAFAEYSDAHQFCKLGSVKGNFGHLTAAAGVVGLIKSALAIDHGVIPPSINFDEPNPELNLDQSPFSIAQQATPWQHPKPERIAGVSSFGIGGTNAHILLKGIELPALNAKTTSPGWVPLCFSANTPEALAELLNDYKDLLERPRAGLAPGELASELVRNRRNFRYRQTLPQNAVSADLADLADEAEDTEPCFVSPSVALAFPGQGSQVSGMGRAQYDAMPAFKTAFDACAEILQSEHDCDIRFLVFESGDPLKDTQKTQISLFCVGYAMSAVLKQLGLKPQAAIGHSIGELVAATVAGVFDLATAIRVVMTRGAVMQAQPSGSMLAVRANLERINPLLPEGVVIAAENTADSLTLSGPHDVIQAFQKTLDDHDVKFRSLNTSHAFHSPAMDAACEAFAERLADADLNPPKFKFISCVTGDWISEQQATDIRYWASQIRQPVQFRKGCETLGSLKNLILLECGPQGTVCGMAMQNLDEKTDIAAIPLLAEAGNPEQDLRSTSQGLGKAWSCGVNLDWPCGTPNSSLRVTLPGYPFQHRHYAIEADNFAAVAVSGSTPATHFMAAAVPVADAPSGAPMKDVILEKLRSLFSDISGIDLSKADANATFFELGLDSLLLTQSTVKLKKKFKVNITFRQLLNDCGNLAKLADYLVKEGGADTLPSPTQPLHSDVTTAPQAAATRAPSVPQSPPAAPNTGAGLPPMGDIQLLLQQQMQVLQGQLALLSGMSSAQALAGATPVSAPEGSKTGHGNTTEQSGTQLKPFGAGARINVKRSNDMSARQKDNFKKLATRYNARFSASKSFAQENRKHLADPRVVSGFRPVIKEVIYPIVVERSEGPYLWDIDGGKLIDVTCGFGSNFFGNSAPFIKEAIAQQLNTGYEIGPQHPLAAKAARLFCQVTGNERVAFCNTGSEAVLGAMRLARTVTAREKVVIFENDYHGIHDDVIITRGSNGYAVPAAAGIPDSAADNMIVLDYGSDESLEYIREHAEDIAAVLVEPVQSRNPDLQPRDFLQKARALCSDHQIALIFDEVITGFRIHPRGAQGFYGVDADICTYGKIVGGGLPIGAISGKAQYLDALDGGQWQFGDESAPEVGVTYFAGTFVRHPLAMAAAVAVLARLADNPNLQDELNQRADAMVSEINQHAQLVGAPLKIEHCGSMCKVKIPQDIAFEELIYVILREKGIHIWDARPMFITLAHSEDDIQAIVQAFKDAMDDMISMDFFPATSDSSHTPTQKPPVEGARLGRDEAGKAAWYVPSKTDKDQFEKWVG</sequence>
<dbReference type="SUPFAM" id="SSF53901">
    <property type="entry name" value="Thiolase-like"/>
    <property type="match status" value="1"/>
</dbReference>
<dbReference type="GO" id="GO:0008483">
    <property type="term" value="F:transaminase activity"/>
    <property type="evidence" value="ECO:0007669"/>
    <property type="project" value="InterPro"/>
</dbReference>
<dbReference type="SMART" id="SM00825">
    <property type="entry name" value="PKS_KS"/>
    <property type="match status" value="1"/>
</dbReference>
<dbReference type="InterPro" id="IPR015424">
    <property type="entry name" value="PyrdxlP-dep_Trfase"/>
</dbReference>
<dbReference type="SUPFAM" id="SSF56801">
    <property type="entry name" value="Acetyl-CoA synthetase-like"/>
    <property type="match status" value="1"/>
</dbReference>
<dbReference type="Gene3D" id="3.30.300.30">
    <property type="match status" value="1"/>
</dbReference>
<evidence type="ECO:0000256" key="6">
    <source>
        <dbReference type="SAM" id="MobiDB-lite"/>
    </source>
</evidence>
<evidence type="ECO:0000256" key="2">
    <source>
        <dbReference type="ARBA" id="ARBA00022450"/>
    </source>
</evidence>
<feature type="domain" description="Carrier" evidence="7">
    <location>
        <begin position="1510"/>
        <end position="1585"/>
    </location>
</feature>
<dbReference type="Pfam" id="PF00550">
    <property type="entry name" value="PP-binding"/>
    <property type="match status" value="2"/>
</dbReference>
<dbReference type="PROSITE" id="PS52004">
    <property type="entry name" value="KS3_2"/>
    <property type="match status" value="1"/>
</dbReference>
<dbReference type="NCBIfam" id="TIGR01733">
    <property type="entry name" value="AA-adenyl-dom"/>
    <property type="match status" value="1"/>
</dbReference>
<dbReference type="InterPro" id="IPR006162">
    <property type="entry name" value="Ppantetheine_attach_site"/>
</dbReference>
<dbReference type="Pfam" id="PF13193">
    <property type="entry name" value="AMP-binding_C"/>
    <property type="match status" value="1"/>
</dbReference>
<dbReference type="InterPro" id="IPR016039">
    <property type="entry name" value="Thiolase-like"/>
</dbReference>
<dbReference type="PROSITE" id="PS50075">
    <property type="entry name" value="CARRIER"/>
    <property type="match status" value="2"/>
</dbReference>
<evidence type="ECO:0000259" key="7">
    <source>
        <dbReference type="PROSITE" id="PS50075"/>
    </source>
</evidence>